<dbReference type="GO" id="GO:0000026">
    <property type="term" value="F:alpha-1,2-mannosyltransferase activity"/>
    <property type="evidence" value="ECO:0007669"/>
    <property type="project" value="TreeGrafter"/>
</dbReference>
<proteinExistence type="inferred from homology"/>
<dbReference type="GO" id="GO:0000032">
    <property type="term" value="P:cell wall mannoprotein biosynthetic process"/>
    <property type="evidence" value="ECO:0007669"/>
    <property type="project" value="TreeGrafter"/>
</dbReference>
<keyword evidence="6" id="KW-1185">Reference proteome</keyword>
<dbReference type="Proteomes" id="UP000253551">
    <property type="component" value="Unassembled WGS sequence"/>
</dbReference>
<feature type="transmembrane region" description="Helical" evidence="4">
    <location>
        <begin position="7"/>
        <end position="29"/>
    </location>
</feature>
<evidence type="ECO:0000313" key="6">
    <source>
        <dbReference type="Proteomes" id="UP000253551"/>
    </source>
</evidence>
<dbReference type="GO" id="GO:0006487">
    <property type="term" value="P:protein N-linked glycosylation"/>
    <property type="evidence" value="ECO:0007669"/>
    <property type="project" value="TreeGrafter"/>
</dbReference>
<organism evidence="5 6">
    <name type="scientific">Rhizopus stolonifer</name>
    <name type="common">Rhizopus nigricans</name>
    <dbReference type="NCBI Taxonomy" id="4846"/>
    <lineage>
        <taxon>Eukaryota</taxon>
        <taxon>Fungi</taxon>
        <taxon>Fungi incertae sedis</taxon>
        <taxon>Mucoromycota</taxon>
        <taxon>Mucoromycotina</taxon>
        <taxon>Mucoromycetes</taxon>
        <taxon>Mucorales</taxon>
        <taxon>Mucorineae</taxon>
        <taxon>Rhizopodaceae</taxon>
        <taxon>Rhizopus</taxon>
    </lineage>
</organism>
<feature type="active site" description="Nucleophile" evidence="3">
    <location>
        <position position="258"/>
    </location>
</feature>
<dbReference type="FunFam" id="3.90.550.10:FF:000051">
    <property type="entry name" value="Alpha-1,2-mannosyltransferase (Ktr4)"/>
    <property type="match status" value="1"/>
</dbReference>
<name>A0A367K323_RHIST</name>
<evidence type="ECO:0000256" key="2">
    <source>
        <dbReference type="ARBA" id="ARBA00022679"/>
    </source>
</evidence>
<dbReference type="EMBL" id="PJQM01002293">
    <property type="protein sequence ID" value="RCH96549.1"/>
    <property type="molecule type" value="Genomic_DNA"/>
</dbReference>
<dbReference type="Gene3D" id="3.90.550.10">
    <property type="entry name" value="Spore Coat Polysaccharide Biosynthesis Protein SpsA, Chain A"/>
    <property type="match status" value="1"/>
</dbReference>
<dbReference type="PIRSF" id="PIRSF018153">
    <property type="entry name" value="Glyco_trans_15"/>
    <property type="match status" value="1"/>
</dbReference>
<dbReference type="OrthoDB" id="439943at2759"/>
<sequence length="358" mass="42105">MKWLKNRLIPFIFTAIGISLVLLSFQTFFTISKPSARVTRDAPVKACIVVLVRNSELNGILSTMHQLEKTYNSKFNYPYVFLNDDDFTDEFKQQTSAITNAETKYGKLDHQMWGYPSFINQTYAAETRAEMARMNIPYAESESYRHMCRFQSGFFFRHPLLDEYDYYWRIEPDVDYTCDIDYDVFKFMRDNDKKYGFTIAFREYIQTVPSLWQTVMNFKKDYPDVAARWPSNKESLFDFVTSDGGQSYNGCHFWTNFEIASLELWRSNDYLKLFSYLDQAGGFFYERWGDAPVHSIAAALMLKKDEFHFFNDVGYRHTAYTHCPSQPEYRSKCSCDPKISLDLTDPMSCLPEYNAAMK</sequence>
<keyword evidence="4" id="KW-0472">Membrane</keyword>
<dbReference type="PANTHER" id="PTHR31121">
    <property type="entry name" value="ALPHA-1,2 MANNOSYLTRANSFERASE KTR1"/>
    <property type="match status" value="1"/>
</dbReference>
<dbReference type="SUPFAM" id="SSF53448">
    <property type="entry name" value="Nucleotide-diphospho-sugar transferases"/>
    <property type="match status" value="1"/>
</dbReference>
<dbReference type="AlphaFoldDB" id="A0A367K323"/>
<evidence type="ECO:0008006" key="7">
    <source>
        <dbReference type="Google" id="ProtNLM"/>
    </source>
</evidence>
<comment type="caution">
    <text evidence="5">The sequence shown here is derived from an EMBL/GenBank/DDBJ whole genome shotgun (WGS) entry which is preliminary data.</text>
</comment>
<dbReference type="GO" id="GO:0016020">
    <property type="term" value="C:membrane"/>
    <property type="evidence" value="ECO:0007669"/>
    <property type="project" value="InterPro"/>
</dbReference>
<dbReference type="InterPro" id="IPR029044">
    <property type="entry name" value="Nucleotide-diphossugar_trans"/>
</dbReference>
<evidence type="ECO:0000256" key="3">
    <source>
        <dbReference type="PIRSR" id="PIRSR018153-1"/>
    </source>
</evidence>
<evidence type="ECO:0000256" key="1">
    <source>
        <dbReference type="ARBA" id="ARBA00007677"/>
    </source>
</evidence>
<protein>
    <recommendedName>
        <fullName evidence="7">Alpha 1,2-mannosyltransferase 2.4.1</fullName>
    </recommendedName>
</protein>
<accession>A0A367K323</accession>
<evidence type="ECO:0000256" key="4">
    <source>
        <dbReference type="SAM" id="Phobius"/>
    </source>
</evidence>
<keyword evidence="4" id="KW-0812">Transmembrane</keyword>
<comment type="similarity">
    <text evidence="1">Belongs to the glycosyltransferase 15 family.</text>
</comment>
<dbReference type="PANTHER" id="PTHR31121:SF6">
    <property type="entry name" value="ALPHA-1,2 MANNOSYLTRANSFERASE KTR1"/>
    <property type="match status" value="1"/>
</dbReference>
<evidence type="ECO:0000313" key="5">
    <source>
        <dbReference type="EMBL" id="RCH96549.1"/>
    </source>
</evidence>
<dbReference type="Pfam" id="PF01793">
    <property type="entry name" value="Glyco_transf_15"/>
    <property type="match status" value="1"/>
</dbReference>
<reference evidence="5 6" key="1">
    <citation type="journal article" date="2018" name="G3 (Bethesda)">
        <title>Phylogenetic and Phylogenomic Definition of Rhizopus Species.</title>
        <authorList>
            <person name="Gryganskyi A.P."/>
            <person name="Golan J."/>
            <person name="Dolatabadi S."/>
            <person name="Mondo S."/>
            <person name="Robb S."/>
            <person name="Idnurm A."/>
            <person name="Muszewska A."/>
            <person name="Steczkiewicz K."/>
            <person name="Masonjones S."/>
            <person name="Liao H.L."/>
            <person name="Gajdeczka M.T."/>
            <person name="Anike F."/>
            <person name="Vuek A."/>
            <person name="Anishchenko I.M."/>
            <person name="Voigt K."/>
            <person name="de Hoog G.S."/>
            <person name="Smith M.E."/>
            <person name="Heitman J."/>
            <person name="Vilgalys R."/>
            <person name="Stajich J.E."/>
        </authorList>
    </citation>
    <scope>NUCLEOTIDE SEQUENCE [LARGE SCALE GENOMIC DNA]</scope>
    <source>
        <strain evidence="5 6">LSU 92-RS-03</strain>
    </source>
</reference>
<gene>
    <name evidence="5" type="ORF">CU098_007159</name>
</gene>
<keyword evidence="2" id="KW-0808">Transferase</keyword>
<dbReference type="GO" id="GO:0005794">
    <property type="term" value="C:Golgi apparatus"/>
    <property type="evidence" value="ECO:0007669"/>
    <property type="project" value="TreeGrafter"/>
</dbReference>
<keyword evidence="4" id="KW-1133">Transmembrane helix</keyword>
<dbReference type="InterPro" id="IPR002685">
    <property type="entry name" value="Glyco_trans_15"/>
</dbReference>